<evidence type="ECO:0008006" key="3">
    <source>
        <dbReference type="Google" id="ProtNLM"/>
    </source>
</evidence>
<accession>A0A420VQN3</accession>
<gene>
    <name evidence="1" type="ORF">D7322_25935</name>
</gene>
<dbReference type="AlphaFoldDB" id="A0A420VQN3"/>
<keyword evidence="2" id="KW-1185">Reference proteome</keyword>
<dbReference type="EMBL" id="RBWS01000027">
    <property type="protein sequence ID" value="RKO68648.1"/>
    <property type="molecule type" value="Genomic_DNA"/>
</dbReference>
<dbReference type="OrthoDB" id="1224817at2"/>
<evidence type="ECO:0000313" key="1">
    <source>
        <dbReference type="EMBL" id="RKO68648.1"/>
    </source>
</evidence>
<protein>
    <recommendedName>
        <fullName evidence="3">Glycosyltransferase family 1 protein</fullName>
    </recommendedName>
</protein>
<sequence>MKVLFHENQLSYRGTSVALYDYAHYNVELLGNESIIVYNKSSLYNSESAIAKFKNRFKVFSYETIEDLSIIIEKEKPDVFYAIKSGERDQVSTDKCKCCVHAVFKVYEPHGDVYAYVSDWLAKEVGQGATYVPHIIDLPFTKKSLHRDLNIPETARVFGYYGGADSFDIDFVKKLVKRIAKDNRNIYFLFMGVDDFTKPRYFWQRDRKYENIIFLPPNSDLEYKARFVNTCFAMLHARLRGETFGMAIGEFAIRDVPIITYANSPERSHIETLGDNAYYYSSEIELKSILMSSDLGKSAKARYEQFSPVNVMQKFKDVFLT</sequence>
<dbReference type="RefSeq" id="WP_121127095.1">
    <property type="nucleotide sequence ID" value="NZ_RBWS01000027.1"/>
</dbReference>
<evidence type="ECO:0000313" key="2">
    <source>
        <dbReference type="Proteomes" id="UP000282423"/>
    </source>
</evidence>
<comment type="caution">
    <text evidence="1">The sequence shown here is derived from an EMBL/GenBank/DDBJ whole genome shotgun (WGS) entry which is preliminary data.</text>
</comment>
<reference evidence="1 2" key="1">
    <citation type="submission" date="2018-10" db="EMBL/GenBank/DDBJ databases">
        <title>Sphingobacterium sp. M05W1-28.</title>
        <authorList>
            <person name="Cai H."/>
        </authorList>
    </citation>
    <scope>NUCLEOTIDE SEQUENCE [LARGE SCALE GENOMIC DNA]</scope>
    <source>
        <strain evidence="1 2">M05W1-28</strain>
    </source>
</reference>
<organism evidence="1 2">
    <name type="scientific">Sphingobacterium puteale</name>
    <dbReference type="NCBI Taxonomy" id="2420510"/>
    <lineage>
        <taxon>Bacteria</taxon>
        <taxon>Pseudomonadati</taxon>
        <taxon>Bacteroidota</taxon>
        <taxon>Sphingobacteriia</taxon>
        <taxon>Sphingobacteriales</taxon>
        <taxon>Sphingobacteriaceae</taxon>
        <taxon>Sphingobacterium</taxon>
    </lineage>
</organism>
<name>A0A420VQN3_9SPHI</name>
<dbReference type="Proteomes" id="UP000282423">
    <property type="component" value="Unassembled WGS sequence"/>
</dbReference>
<dbReference type="Gene3D" id="3.40.50.2000">
    <property type="entry name" value="Glycogen Phosphorylase B"/>
    <property type="match status" value="1"/>
</dbReference>
<proteinExistence type="predicted"/>
<dbReference type="SUPFAM" id="SSF53756">
    <property type="entry name" value="UDP-Glycosyltransferase/glycogen phosphorylase"/>
    <property type="match status" value="1"/>
</dbReference>